<dbReference type="Proteomes" id="UP001597010">
    <property type="component" value="Unassembled WGS sequence"/>
</dbReference>
<evidence type="ECO:0000313" key="9">
    <source>
        <dbReference type="Proteomes" id="UP001597010"/>
    </source>
</evidence>
<dbReference type="EMBL" id="JBHTHZ010000014">
    <property type="protein sequence ID" value="MFD0795403.1"/>
    <property type="molecule type" value="Genomic_DNA"/>
</dbReference>
<dbReference type="InterPro" id="IPR027469">
    <property type="entry name" value="Cation_efflux_TMD_sf"/>
</dbReference>
<feature type="domain" description="Cation efflux protein transmembrane" evidence="7">
    <location>
        <begin position="11"/>
        <end position="219"/>
    </location>
</feature>
<proteinExistence type="predicted"/>
<comment type="subcellular location">
    <subcellularLocation>
        <location evidence="1">Membrane</location>
        <topology evidence="1">Multi-pass membrane protein</topology>
    </subcellularLocation>
</comment>
<keyword evidence="3 6" id="KW-0812">Transmembrane</keyword>
<reference evidence="9" key="1">
    <citation type="journal article" date="2019" name="Int. J. Syst. Evol. Microbiol.">
        <title>The Global Catalogue of Microorganisms (GCM) 10K type strain sequencing project: providing services to taxonomists for standard genome sequencing and annotation.</title>
        <authorList>
            <consortium name="The Broad Institute Genomics Platform"/>
            <consortium name="The Broad Institute Genome Sequencing Center for Infectious Disease"/>
            <person name="Wu L."/>
            <person name="Ma J."/>
        </authorList>
    </citation>
    <scope>NUCLEOTIDE SEQUENCE [LARGE SCALE GENOMIC DNA]</scope>
    <source>
        <strain evidence="9">CCUG 61484</strain>
    </source>
</reference>
<keyword evidence="2" id="KW-0813">Transport</keyword>
<evidence type="ECO:0000256" key="6">
    <source>
        <dbReference type="SAM" id="Phobius"/>
    </source>
</evidence>
<evidence type="ECO:0000313" key="8">
    <source>
        <dbReference type="EMBL" id="MFD0795403.1"/>
    </source>
</evidence>
<feature type="transmembrane region" description="Helical" evidence="6">
    <location>
        <begin position="194"/>
        <end position="211"/>
    </location>
</feature>
<accession>A0ABW3AXX7</accession>
<evidence type="ECO:0000256" key="2">
    <source>
        <dbReference type="ARBA" id="ARBA00022448"/>
    </source>
</evidence>
<organism evidence="8 9">
    <name type="scientific">Mucilaginibacter litoreus</name>
    <dbReference type="NCBI Taxonomy" id="1048221"/>
    <lineage>
        <taxon>Bacteria</taxon>
        <taxon>Pseudomonadati</taxon>
        <taxon>Bacteroidota</taxon>
        <taxon>Sphingobacteriia</taxon>
        <taxon>Sphingobacteriales</taxon>
        <taxon>Sphingobacteriaceae</taxon>
        <taxon>Mucilaginibacter</taxon>
    </lineage>
</organism>
<evidence type="ECO:0000256" key="4">
    <source>
        <dbReference type="ARBA" id="ARBA00022989"/>
    </source>
</evidence>
<dbReference type="SUPFAM" id="SSF161111">
    <property type="entry name" value="Cation efflux protein transmembrane domain-like"/>
    <property type="match status" value="1"/>
</dbReference>
<dbReference type="PANTHER" id="PTHR13414">
    <property type="entry name" value="HUEL-CATION TRANSPORTER"/>
    <property type="match status" value="1"/>
</dbReference>
<keyword evidence="5 6" id="KW-0472">Membrane</keyword>
<protein>
    <submittedName>
        <fullName evidence="8">Cation diffusion facilitator family transporter</fullName>
    </submittedName>
</protein>
<comment type="caution">
    <text evidence="8">The sequence shown here is derived from an EMBL/GenBank/DDBJ whole genome shotgun (WGS) entry which is preliminary data.</text>
</comment>
<evidence type="ECO:0000256" key="1">
    <source>
        <dbReference type="ARBA" id="ARBA00004141"/>
    </source>
</evidence>
<dbReference type="NCBIfam" id="TIGR01297">
    <property type="entry name" value="CDF"/>
    <property type="match status" value="1"/>
</dbReference>
<name>A0ABW3AXX7_9SPHI</name>
<dbReference type="Gene3D" id="1.20.1510.10">
    <property type="entry name" value="Cation efflux protein transmembrane domain"/>
    <property type="match status" value="1"/>
</dbReference>
<keyword evidence="9" id="KW-1185">Reference proteome</keyword>
<dbReference type="InterPro" id="IPR002524">
    <property type="entry name" value="Cation_efflux"/>
</dbReference>
<dbReference type="Pfam" id="PF01545">
    <property type="entry name" value="Cation_efflux"/>
    <property type="match status" value="1"/>
</dbReference>
<feature type="transmembrane region" description="Helical" evidence="6">
    <location>
        <begin position="77"/>
        <end position="98"/>
    </location>
</feature>
<feature type="transmembrane region" description="Helical" evidence="6">
    <location>
        <begin position="118"/>
        <end position="138"/>
    </location>
</feature>
<keyword evidence="4 6" id="KW-1133">Transmembrane helix</keyword>
<evidence type="ECO:0000256" key="3">
    <source>
        <dbReference type="ARBA" id="ARBA00022692"/>
    </source>
</evidence>
<evidence type="ECO:0000256" key="5">
    <source>
        <dbReference type="ARBA" id="ARBA00023136"/>
    </source>
</evidence>
<dbReference type="RefSeq" id="WP_377117769.1">
    <property type="nucleotide sequence ID" value="NZ_JBHTHZ010000014.1"/>
</dbReference>
<dbReference type="InterPro" id="IPR058533">
    <property type="entry name" value="Cation_efflux_TM"/>
</dbReference>
<feature type="transmembrane region" description="Helical" evidence="6">
    <location>
        <begin position="159"/>
        <end position="182"/>
    </location>
</feature>
<sequence>MPEVIKSRTFLYISLLADILIATSKFVGSALTNSSSMKAEAIHSVIDAVSQLLLIWGDKSSKRPADSDRPFGYGPELYYWSLIVSLVIFILGGCISVYEGIVHIQHPKFEGDPFWNYIILGIAFAFNFISMLSALKAFNSQRNSTGFWRALISTKDPSTIIVLLGDIGDLIGLVIAFLGVFFGSLFQNPKLDGYASVAIGVLLLVISGFLIRESKSLLLGETISIRTKRRLIKLAKKDNAITNIKKVSSIYRSPDDAMVIIYVQFNNMISMTELTDAIERITRKIQMEFPQIKQVVIAPA</sequence>
<gene>
    <name evidence="8" type="ORF">ACFQZX_17405</name>
</gene>
<dbReference type="PANTHER" id="PTHR13414:SF9">
    <property type="entry name" value="PROTON-COUPLED ZINC ANTIPORTER SLC30A9, MITOCHONDRIAL"/>
    <property type="match status" value="1"/>
</dbReference>
<dbReference type="InterPro" id="IPR040177">
    <property type="entry name" value="SLC30A9"/>
</dbReference>
<evidence type="ECO:0000259" key="7">
    <source>
        <dbReference type="Pfam" id="PF01545"/>
    </source>
</evidence>
<feature type="transmembrane region" description="Helical" evidence="6">
    <location>
        <begin position="9"/>
        <end position="27"/>
    </location>
</feature>